<reference evidence="2" key="1">
    <citation type="journal article" date="2014" name="Int. J. Syst. Evol. Microbiol.">
        <title>Complete genome sequence of Corynebacterium casei LMG S-19264T (=DSM 44701T), isolated from a smear-ripened cheese.</title>
        <authorList>
            <consortium name="US DOE Joint Genome Institute (JGI-PGF)"/>
            <person name="Walter F."/>
            <person name="Albersmeier A."/>
            <person name="Kalinowski J."/>
            <person name="Ruckert C."/>
        </authorList>
    </citation>
    <scope>NUCLEOTIDE SEQUENCE</scope>
    <source>
        <strain evidence="2">JCM 19831</strain>
    </source>
</reference>
<gene>
    <name evidence="2" type="ORF">GCM10007977_109280</name>
</gene>
<evidence type="ECO:0000259" key="1">
    <source>
        <dbReference type="Pfam" id="PF13625"/>
    </source>
</evidence>
<sequence length="656" mass="69124">MKTLLEHLEGLPATRLARLAALHELAPATPAELAGRLVSVDSIVRALTVQPLPGLQVAEVLALRAAGTRRRDLAAALGVLPDDAGLDAALTALEEWGLVWPDDGDWLRCVPLYEVIAGGFGFAPSVVVGLGAVPTGQLQRVAYELGAPVGRTQRELVTAIAAALADAAVVRAQFGEAPEEARELLRDLSGTDPYWYDPRHMAALRNGRRTPLRWAIDHGLVAWNPIAGGAAMLPSEVGVVLREDFVAPFDPAPPLLAPVEVSTAMVERDGAAAARAALAAITAVLEECGRAPVPMLKNGGVGVRELRRLAKTVGGTDLELRLWLTLAGLSGLLGLAGDRVAPSPDFDAWMKLEPAQQYRRILDCWFGMHAAPLLATDTPALVRSQREEGAALARHAVVGLLGSLPDGLGVASADVIGAFLVFARPLIVAEPDQALATAVALWHEAELLGVGAHLAPTEICRALLDDRGGEHLTEVLARYLPAAEQTVVLQGDLTAVATGTPSAALAAFLDLAADRESRGGASTWRFSAASVRRAFDAGRSAEELLAALEEAATGGRVPQPLRYLVSDVARRHGGVRVRAVGCVVHSEDATLLDEILRVKSLARLELRALAPTVLTSVLPPEETLAALRTAGYAPAREHPDGSIAVELVTRFRATES</sequence>
<protein>
    <recommendedName>
        <fullName evidence="1">Helicase XPB/Ssl2 N-terminal domain-containing protein</fullName>
    </recommendedName>
</protein>
<feature type="domain" description="Helicase XPB/Ssl2 N-terminal" evidence="1">
    <location>
        <begin position="487"/>
        <end position="610"/>
    </location>
</feature>
<dbReference type="RefSeq" id="WP_190258054.1">
    <property type="nucleotide sequence ID" value="NZ_BMPI01000128.1"/>
</dbReference>
<keyword evidence="3" id="KW-1185">Reference proteome</keyword>
<name>A0A917UFN7_9ACTN</name>
<evidence type="ECO:0000313" key="2">
    <source>
        <dbReference type="EMBL" id="GGM89408.1"/>
    </source>
</evidence>
<evidence type="ECO:0000313" key="3">
    <source>
        <dbReference type="Proteomes" id="UP000642070"/>
    </source>
</evidence>
<reference evidence="2" key="2">
    <citation type="submission" date="2020-09" db="EMBL/GenBank/DDBJ databases">
        <authorList>
            <person name="Sun Q."/>
            <person name="Ohkuma M."/>
        </authorList>
    </citation>
    <scope>NUCLEOTIDE SEQUENCE</scope>
    <source>
        <strain evidence="2">JCM 19831</strain>
    </source>
</reference>
<organism evidence="2 3">
    <name type="scientific">Dactylosporangium sucinum</name>
    <dbReference type="NCBI Taxonomy" id="1424081"/>
    <lineage>
        <taxon>Bacteria</taxon>
        <taxon>Bacillati</taxon>
        <taxon>Actinomycetota</taxon>
        <taxon>Actinomycetes</taxon>
        <taxon>Micromonosporales</taxon>
        <taxon>Micromonosporaceae</taxon>
        <taxon>Dactylosporangium</taxon>
    </lineage>
</organism>
<comment type="caution">
    <text evidence="2">The sequence shown here is derived from an EMBL/GenBank/DDBJ whole genome shotgun (WGS) entry which is preliminary data.</text>
</comment>
<proteinExistence type="predicted"/>
<accession>A0A917UFN7</accession>
<dbReference type="Pfam" id="PF13625">
    <property type="entry name" value="Helicase_C_3"/>
    <property type="match status" value="1"/>
</dbReference>
<dbReference type="Proteomes" id="UP000642070">
    <property type="component" value="Unassembled WGS sequence"/>
</dbReference>
<dbReference type="AlphaFoldDB" id="A0A917UFN7"/>
<dbReference type="EMBL" id="BMPI01000128">
    <property type="protein sequence ID" value="GGM89408.1"/>
    <property type="molecule type" value="Genomic_DNA"/>
</dbReference>
<dbReference type="InterPro" id="IPR032830">
    <property type="entry name" value="XPB/Ssl2_N"/>
</dbReference>